<name>A0AAV8VKV1_9CUCU</name>
<dbReference type="EMBL" id="JANEYG010000063">
    <property type="protein sequence ID" value="KAJ8914817.1"/>
    <property type="molecule type" value="Genomic_DNA"/>
</dbReference>
<dbReference type="AlphaFoldDB" id="A0AAV8VKV1"/>
<keyword evidence="3" id="KW-1185">Reference proteome</keyword>
<evidence type="ECO:0000313" key="2">
    <source>
        <dbReference type="EMBL" id="KAJ8914817.1"/>
    </source>
</evidence>
<comment type="caution">
    <text evidence="2">The sequence shown here is derived from an EMBL/GenBank/DDBJ whole genome shotgun (WGS) entry which is preliminary data.</text>
</comment>
<evidence type="ECO:0000313" key="3">
    <source>
        <dbReference type="Proteomes" id="UP001159042"/>
    </source>
</evidence>
<organism evidence="2 3">
    <name type="scientific">Exocentrus adspersus</name>
    <dbReference type="NCBI Taxonomy" id="1586481"/>
    <lineage>
        <taxon>Eukaryota</taxon>
        <taxon>Metazoa</taxon>
        <taxon>Ecdysozoa</taxon>
        <taxon>Arthropoda</taxon>
        <taxon>Hexapoda</taxon>
        <taxon>Insecta</taxon>
        <taxon>Pterygota</taxon>
        <taxon>Neoptera</taxon>
        <taxon>Endopterygota</taxon>
        <taxon>Coleoptera</taxon>
        <taxon>Polyphaga</taxon>
        <taxon>Cucujiformia</taxon>
        <taxon>Chrysomeloidea</taxon>
        <taxon>Cerambycidae</taxon>
        <taxon>Lamiinae</taxon>
        <taxon>Acanthocinini</taxon>
        <taxon>Exocentrus</taxon>
    </lineage>
</organism>
<sequence length="260" mass="29389">MSQGHEPDQGEDNVEPYNLYEIFSIVPEFDGNQIFLNTFLNAVKCAQDMAVGNQKKFLTLHVKNKLRGKAAELKNSRNPSSWEEIKALLETRFGDSRDLTSLIQDLQRCQNSGESALNFISRLQTDSAKMHAAIQKQGLSAEQKNSQTSLIEIMTLNALLTGLDPKLGLIVRASNPVNMIQAINRVEFASNNLACLQSFPNQSINLSNKSFPNQNFTNQNFSRQNLQPNNNSYRQNFSPNQNRQPNFQQNNNYPQIRPPT</sequence>
<gene>
    <name evidence="2" type="ORF">NQ315_014563</name>
</gene>
<evidence type="ECO:0000256" key="1">
    <source>
        <dbReference type="SAM" id="MobiDB-lite"/>
    </source>
</evidence>
<accession>A0AAV8VKV1</accession>
<feature type="compositionally biased region" description="Low complexity" evidence="1">
    <location>
        <begin position="234"/>
        <end position="252"/>
    </location>
</feature>
<reference evidence="2 3" key="1">
    <citation type="journal article" date="2023" name="Insect Mol. Biol.">
        <title>Genome sequencing provides insights into the evolution of gene families encoding plant cell wall-degrading enzymes in longhorned beetles.</title>
        <authorList>
            <person name="Shin N.R."/>
            <person name="Okamura Y."/>
            <person name="Kirsch R."/>
            <person name="Pauchet Y."/>
        </authorList>
    </citation>
    <scope>NUCLEOTIDE SEQUENCE [LARGE SCALE GENOMIC DNA]</scope>
    <source>
        <strain evidence="2">EAD_L_NR</strain>
    </source>
</reference>
<proteinExistence type="predicted"/>
<dbReference type="Proteomes" id="UP001159042">
    <property type="component" value="Unassembled WGS sequence"/>
</dbReference>
<feature type="region of interest" description="Disordered" evidence="1">
    <location>
        <begin position="226"/>
        <end position="260"/>
    </location>
</feature>
<protein>
    <recommendedName>
        <fullName evidence="4">Retrotransposon gag domain-containing protein</fullName>
    </recommendedName>
</protein>
<evidence type="ECO:0008006" key="4">
    <source>
        <dbReference type="Google" id="ProtNLM"/>
    </source>
</evidence>